<organism evidence="1 2">
    <name type="scientific">Pisum sativum</name>
    <name type="common">Garden pea</name>
    <name type="synonym">Lathyrus oleraceus</name>
    <dbReference type="NCBI Taxonomy" id="3888"/>
    <lineage>
        <taxon>Eukaryota</taxon>
        <taxon>Viridiplantae</taxon>
        <taxon>Streptophyta</taxon>
        <taxon>Embryophyta</taxon>
        <taxon>Tracheophyta</taxon>
        <taxon>Spermatophyta</taxon>
        <taxon>Magnoliopsida</taxon>
        <taxon>eudicotyledons</taxon>
        <taxon>Gunneridae</taxon>
        <taxon>Pentapetalae</taxon>
        <taxon>rosids</taxon>
        <taxon>fabids</taxon>
        <taxon>Fabales</taxon>
        <taxon>Fabaceae</taxon>
        <taxon>Papilionoideae</taxon>
        <taxon>50 kb inversion clade</taxon>
        <taxon>NPAAA clade</taxon>
        <taxon>Hologalegina</taxon>
        <taxon>IRL clade</taxon>
        <taxon>Fabeae</taxon>
        <taxon>Lathyrus</taxon>
    </lineage>
</organism>
<dbReference type="AlphaFoldDB" id="A0A9D4Y305"/>
<evidence type="ECO:0000313" key="2">
    <source>
        <dbReference type="Proteomes" id="UP001058974"/>
    </source>
</evidence>
<gene>
    <name evidence="1" type="ORF">KIW84_035159</name>
</gene>
<accession>A0A9D4Y305</accession>
<proteinExistence type="predicted"/>
<reference evidence="1 2" key="1">
    <citation type="journal article" date="2022" name="Nat. Genet.">
        <title>Improved pea reference genome and pan-genome highlight genomic features and evolutionary characteristics.</title>
        <authorList>
            <person name="Yang T."/>
            <person name="Liu R."/>
            <person name="Luo Y."/>
            <person name="Hu S."/>
            <person name="Wang D."/>
            <person name="Wang C."/>
            <person name="Pandey M.K."/>
            <person name="Ge S."/>
            <person name="Xu Q."/>
            <person name="Li N."/>
            <person name="Li G."/>
            <person name="Huang Y."/>
            <person name="Saxena R.K."/>
            <person name="Ji Y."/>
            <person name="Li M."/>
            <person name="Yan X."/>
            <person name="He Y."/>
            <person name="Liu Y."/>
            <person name="Wang X."/>
            <person name="Xiang C."/>
            <person name="Varshney R.K."/>
            <person name="Ding H."/>
            <person name="Gao S."/>
            <person name="Zong X."/>
        </authorList>
    </citation>
    <scope>NUCLEOTIDE SEQUENCE [LARGE SCALE GENOMIC DNA]</scope>
    <source>
        <strain evidence="1 2">cv. Zhongwan 6</strain>
    </source>
</reference>
<dbReference type="EMBL" id="JAMSHJ010000003">
    <property type="protein sequence ID" value="KAI5430909.1"/>
    <property type="molecule type" value="Genomic_DNA"/>
</dbReference>
<name>A0A9D4Y305_PEA</name>
<keyword evidence="2" id="KW-1185">Reference proteome</keyword>
<evidence type="ECO:0000313" key="1">
    <source>
        <dbReference type="EMBL" id="KAI5430909.1"/>
    </source>
</evidence>
<dbReference type="Proteomes" id="UP001058974">
    <property type="component" value="Chromosome 3"/>
</dbReference>
<dbReference type="Gramene" id="Psat03G0515900-T1">
    <property type="protein sequence ID" value="KAI5430909.1"/>
    <property type="gene ID" value="KIW84_035159"/>
</dbReference>
<protein>
    <submittedName>
        <fullName evidence="1">Uncharacterized protein</fullName>
    </submittedName>
</protein>
<sequence>MPYGSDLSPDLIRFKGSHLPFSKEFPSEYRARSSQPSSGIMNMSNIFLLRTLMLQDSLYKDEEKWGKSLKDAHAKAKEIFVEKKYLQDSLDALLLRQKDLENDVSDLKDEVLSAAGVYFEWSKEQVLFLYPNLDLSPLDPFKAVKGGAIVDEESTTSLEPEFFPH</sequence>
<comment type="caution">
    <text evidence="1">The sequence shown here is derived from an EMBL/GenBank/DDBJ whole genome shotgun (WGS) entry which is preliminary data.</text>
</comment>